<evidence type="ECO:0000259" key="1">
    <source>
        <dbReference type="Pfam" id="PF01966"/>
    </source>
</evidence>
<dbReference type="Proteomes" id="UP000599109">
    <property type="component" value="Unassembled WGS sequence"/>
</dbReference>
<dbReference type="SUPFAM" id="SSF109604">
    <property type="entry name" value="HD-domain/PDEase-like"/>
    <property type="match status" value="1"/>
</dbReference>
<dbReference type="InterPro" id="IPR052567">
    <property type="entry name" value="OP_Dioxygenase"/>
</dbReference>
<name>A0A937CTD5_9BURK</name>
<dbReference type="InterPro" id="IPR006674">
    <property type="entry name" value="HD_domain"/>
</dbReference>
<dbReference type="PANTHER" id="PTHR40202">
    <property type="match status" value="1"/>
</dbReference>
<evidence type="ECO:0000313" key="2">
    <source>
        <dbReference type="EMBL" id="MBL0392146.1"/>
    </source>
</evidence>
<dbReference type="PANTHER" id="PTHR40202:SF1">
    <property type="entry name" value="HD DOMAIN-CONTAINING PROTEIN"/>
    <property type="match status" value="1"/>
</dbReference>
<reference evidence="2 3" key="1">
    <citation type="journal article" date="2017" name="Int. J. Syst. Evol. Microbiol.">
        <title>Ramlibacter monticola sp. nov., isolated from forest soil.</title>
        <authorList>
            <person name="Chaudhary D.K."/>
            <person name="Kim J."/>
        </authorList>
    </citation>
    <scope>NUCLEOTIDE SEQUENCE [LARGE SCALE GENOMIC DNA]</scope>
    <source>
        <strain evidence="2 3">KACC 19175</strain>
    </source>
</reference>
<accession>A0A937CTD5</accession>
<organism evidence="2 3">
    <name type="scientific">Ramlibacter monticola</name>
    <dbReference type="NCBI Taxonomy" id="1926872"/>
    <lineage>
        <taxon>Bacteria</taxon>
        <taxon>Pseudomonadati</taxon>
        <taxon>Pseudomonadota</taxon>
        <taxon>Betaproteobacteria</taxon>
        <taxon>Burkholderiales</taxon>
        <taxon>Comamonadaceae</taxon>
        <taxon>Ramlibacter</taxon>
    </lineage>
</organism>
<comment type="caution">
    <text evidence="2">The sequence shown here is derived from an EMBL/GenBank/DDBJ whole genome shotgun (WGS) entry which is preliminary data.</text>
</comment>
<keyword evidence="3" id="KW-1185">Reference proteome</keyword>
<proteinExistence type="predicted"/>
<sequence length="187" mass="21231">MPLTVDQIIRLYRTEGAVRDGIKNISQEQHALQCAQLAEQAGAGPQLVAAALLHDLGHLLQPAARDEAAFDDLHEFRVQPFLRNVFPRAVLDPILLHVRAKRYLCALSASYWDRLSSASKRSLELQGGPLRTREIELFLREPHAMDAVALRQWDDQARSPTRRTPGWDHYRRVLQRVAVYEPEVLAA</sequence>
<dbReference type="InterPro" id="IPR003607">
    <property type="entry name" value="HD/PDEase_dom"/>
</dbReference>
<evidence type="ECO:0000313" key="3">
    <source>
        <dbReference type="Proteomes" id="UP000599109"/>
    </source>
</evidence>
<dbReference type="RefSeq" id="WP_201674792.1">
    <property type="nucleotide sequence ID" value="NZ_JAEQNE010000003.1"/>
</dbReference>
<gene>
    <name evidence="2" type="ORF">JJ685_13485</name>
</gene>
<dbReference type="Gene3D" id="1.10.3210.10">
    <property type="entry name" value="Hypothetical protein af1432"/>
    <property type="match status" value="1"/>
</dbReference>
<dbReference type="CDD" id="cd00077">
    <property type="entry name" value="HDc"/>
    <property type="match status" value="1"/>
</dbReference>
<feature type="domain" description="HD" evidence="1">
    <location>
        <begin position="29"/>
        <end position="102"/>
    </location>
</feature>
<dbReference type="Pfam" id="PF01966">
    <property type="entry name" value="HD"/>
    <property type="match status" value="1"/>
</dbReference>
<dbReference type="AlphaFoldDB" id="A0A937CTD5"/>
<protein>
    <submittedName>
        <fullName evidence="2">HD domain-containing protein</fullName>
    </submittedName>
</protein>
<dbReference type="EMBL" id="JAEQNE010000003">
    <property type="protein sequence ID" value="MBL0392146.1"/>
    <property type="molecule type" value="Genomic_DNA"/>
</dbReference>